<organism evidence="6 7">
    <name type="scientific">Bradyrhizobium niftali</name>
    <dbReference type="NCBI Taxonomy" id="2560055"/>
    <lineage>
        <taxon>Bacteria</taxon>
        <taxon>Pseudomonadati</taxon>
        <taxon>Pseudomonadota</taxon>
        <taxon>Alphaproteobacteria</taxon>
        <taxon>Hyphomicrobiales</taxon>
        <taxon>Nitrobacteraceae</taxon>
        <taxon>Bradyrhizobium</taxon>
    </lineage>
</organism>
<keyword evidence="1" id="KW-0677">Repeat</keyword>
<feature type="chain" id="PRO_5021315618" evidence="4">
    <location>
        <begin position="33"/>
        <end position="875"/>
    </location>
</feature>
<evidence type="ECO:0000256" key="2">
    <source>
        <dbReference type="ARBA" id="ARBA00022803"/>
    </source>
</evidence>
<feature type="repeat" description="TPR" evidence="3">
    <location>
        <begin position="82"/>
        <end position="115"/>
    </location>
</feature>
<name>A0A4Y9L706_9BRAD</name>
<dbReference type="Pfam" id="PF12770">
    <property type="entry name" value="CHAT"/>
    <property type="match status" value="1"/>
</dbReference>
<evidence type="ECO:0000313" key="6">
    <source>
        <dbReference type="EMBL" id="TFV37833.1"/>
    </source>
</evidence>
<dbReference type="AlphaFoldDB" id="A0A4Y9L706"/>
<dbReference type="PANTHER" id="PTHR45641:SF19">
    <property type="entry name" value="NEPHROCYSTIN-3"/>
    <property type="match status" value="1"/>
</dbReference>
<dbReference type="SMART" id="SM00028">
    <property type="entry name" value="TPR"/>
    <property type="match status" value="5"/>
</dbReference>
<dbReference type="PROSITE" id="PS50005">
    <property type="entry name" value="TPR"/>
    <property type="match status" value="3"/>
</dbReference>
<feature type="signal peptide" evidence="4">
    <location>
        <begin position="1"/>
        <end position="32"/>
    </location>
</feature>
<evidence type="ECO:0000256" key="3">
    <source>
        <dbReference type="PROSITE-ProRule" id="PRU00339"/>
    </source>
</evidence>
<dbReference type="PRINTS" id="PR00381">
    <property type="entry name" value="KINESINLIGHT"/>
</dbReference>
<dbReference type="InterPro" id="IPR019734">
    <property type="entry name" value="TPR_rpt"/>
</dbReference>
<reference evidence="6 7" key="1">
    <citation type="submission" date="2019-03" db="EMBL/GenBank/DDBJ databases">
        <title>Bradyrhizobium diversity isolated from nodules of Chamaecrista fasciculata.</title>
        <authorList>
            <person name="Klepa M.S."/>
            <person name="Urquiaga M.O."/>
            <person name="Hungria M."/>
            <person name="Delamuta J.R."/>
        </authorList>
    </citation>
    <scope>NUCLEOTIDE SEQUENCE [LARGE SCALE GENOMIC DNA]</scope>
    <source>
        <strain evidence="6 7">CNPSo 3448</strain>
    </source>
</reference>
<evidence type="ECO:0000256" key="1">
    <source>
        <dbReference type="ARBA" id="ARBA00022737"/>
    </source>
</evidence>
<feature type="repeat" description="TPR" evidence="3">
    <location>
        <begin position="166"/>
        <end position="199"/>
    </location>
</feature>
<dbReference type="InterPro" id="IPR011990">
    <property type="entry name" value="TPR-like_helical_dom_sf"/>
</dbReference>
<keyword evidence="7" id="KW-1185">Reference proteome</keyword>
<keyword evidence="4" id="KW-0732">Signal</keyword>
<dbReference type="PANTHER" id="PTHR45641">
    <property type="entry name" value="TETRATRICOPEPTIDE REPEAT PROTEIN (AFU_ORTHOLOGUE AFUA_6G03870)"/>
    <property type="match status" value="1"/>
</dbReference>
<proteinExistence type="predicted"/>
<evidence type="ECO:0000313" key="7">
    <source>
        <dbReference type="Proteomes" id="UP000297966"/>
    </source>
</evidence>
<feature type="repeat" description="TPR" evidence="3">
    <location>
        <begin position="124"/>
        <end position="157"/>
    </location>
</feature>
<dbReference type="OrthoDB" id="9787760at2"/>
<dbReference type="Proteomes" id="UP000297966">
    <property type="component" value="Unassembled WGS sequence"/>
</dbReference>
<dbReference type="SUPFAM" id="SSF48452">
    <property type="entry name" value="TPR-like"/>
    <property type="match status" value="2"/>
</dbReference>
<dbReference type="EMBL" id="SPQT01000048">
    <property type="protein sequence ID" value="TFV37833.1"/>
    <property type="molecule type" value="Genomic_DNA"/>
</dbReference>
<dbReference type="Gene3D" id="1.25.40.10">
    <property type="entry name" value="Tetratricopeptide repeat domain"/>
    <property type="match status" value="2"/>
</dbReference>
<accession>A0A4Y9L706</accession>
<dbReference type="Pfam" id="PF13424">
    <property type="entry name" value="TPR_12"/>
    <property type="match status" value="3"/>
</dbReference>
<sequence>MTGSGLAARGFMTHRRLALAAGLALAITTSLATPGLAQKADLAAQGARINALNQAGKYAEALPLAQAMVASLEKGNDGRELSAALNNLGQVYAGQGRDDLAEPIYKRAIALMEKSLGLDTALIAPELSNLAALYQRQGRFTEAEPLFKRALAIREKALSREHPDVGQALNNLATLYVKQEHFADAEPLFQRALAIYQKAAGPEHPAVATVLNNIGQVDRDLNRDADAEAPIKRSLAIREKVLGPDHPDVARSLNNLAGLYEHQQRYGDAEPLYRRALAIRERALGPEHPDVVTSTSNLAYFLYVSGRTADALPLAERTLRSGRAQLRVVLPILFSARQQHLLSDDKALDEALAAIQRGTQSSAASAVNKLAVRLAAGSDRLAELVRKEQDLAAEAEALDKAITTAVSKQAAQRDVAAEQRSRTRIAAIASERAGLQKTLAVEFPDYASLSNPLPLAVKDIQPLLSADEAMTIYSVVDKQGYVIAITREGVDWKEIPLGTDALARKVSAFRKGLDVGKAHDASGKSGLFDLALANELYVALLGPVEALTKDKRSLLVVPSAALTALPFHLLVTEKPQAAIPDKLEGYRNAAWLLRRQAVSVLPSVISLKSLRAFARKDQGVKPMTGFGDPVFSPAAEGPADRRAANGKVAARSIATIAYTDFWRGAGVDRARLAQALPQLPDTADELNAVARDVGAGEVDIHLGRDASETTLKRAALAQYSIIYFATHGLVAGDVKGLGEPSLALSIPDQPSELDDGLLTASEVAQLKLNADWVVLSACNTIAGDKPGAEALSGLARSFFYAGARALLVSHWAVDSEAATRLTTSTFALLKNEPKIGRAQALRRAMLTYLDDASSPRNAYPAMWGPFALIGEGEVR</sequence>
<protein>
    <submittedName>
        <fullName evidence="6">Tetratricopeptide repeat protein</fullName>
    </submittedName>
</protein>
<dbReference type="InterPro" id="IPR024983">
    <property type="entry name" value="CHAT_dom"/>
</dbReference>
<evidence type="ECO:0000256" key="4">
    <source>
        <dbReference type="SAM" id="SignalP"/>
    </source>
</evidence>
<keyword evidence="2 3" id="KW-0802">TPR repeat</keyword>
<comment type="caution">
    <text evidence="6">The sequence shown here is derived from an EMBL/GenBank/DDBJ whole genome shotgun (WGS) entry which is preliminary data.</text>
</comment>
<feature type="domain" description="CHAT" evidence="5">
    <location>
        <begin position="531"/>
        <end position="871"/>
    </location>
</feature>
<gene>
    <name evidence="6" type="ORF">E4K65_43335</name>
</gene>
<evidence type="ECO:0000259" key="5">
    <source>
        <dbReference type="Pfam" id="PF12770"/>
    </source>
</evidence>